<evidence type="ECO:0000313" key="11">
    <source>
        <dbReference type="EMBL" id="KAJ8758716.1"/>
    </source>
</evidence>
<accession>A0AAV8SX56</accession>
<dbReference type="InterPro" id="IPR013083">
    <property type="entry name" value="Znf_RING/FYVE/PHD"/>
</dbReference>
<evidence type="ECO:0000256" key="6">
    <source>
        <dbReference type="ARBA" id="ARBA00022786"/>
    </source>
</evidence>
<keyword evidence="6" id="KW-0833">Ubl conjugation pathway</keyword>
<dbReference type="SUPFAM" id="SSF57850">
    <property type="entry name" value="RING/U-box"/>
    <property type="match status" value="1"/>
</dbReference>
<dbReference type="EMBL" id="JAIWQS010000007">
    <property type="protein sequence ID" value="KAJ8758716.1"/>
    <property type="molecule type" value="Genomic_DNA"/>
</dbReference>
<evidence type="ECO:0000256" key="5">
    <source>
        <dbReference type="ARBA" id="ARBA00022771"/>
    </source>
</evidence>
<sequence length="563" mass="61583">MDDYSSKRTGHGLVVSRKATGLLRRDDANNRDQNIEFCNRIGCSGRLNSAKGIQITCPEKGRSSRPSFRSSLGGKETIGSSSRTCSALSKSRKCLPEPRKKLSHLETDSSETSSVQEDPEVPALQGGLHHASNETRSHGVMSMGIGSSSLASSARSHGNFHKKSVVGNQDNLVRSPVSLASKNSIHGQHPNSSRYGMKNIGCNSITGDVPPGSSTSVSNSSRKRDMIKKRISDGGSSSSAKGKKMNGLPVNGHNTSFTPGVSISDSRPTRNGTTNRDSGAPSFRTRRSLGGCTRTRVSNQGSGINLSPNESHVMMPQMSQPDLSIDLTAPGSSNQFSMENFLTQPGSSIESFRGIRPSSPAEFGNNRSMLNREGFRRYNMDGIAEVLLALERIERDEVLTYEVVNFWSVMSTVGFKLTYEHFCILQQLLVLETNLFLNGLSFYDQHRDMRLDIDNMSYEELLALEERMGTVSTALPEEALSKCLKTSIYGSSLMEDTTTNLCTNEDDVKCSVCQEEYATGDEVGRLQCQHMFHVVCIHEWLRLKNWCPVCKASLSTSSLPSSS</sequence>
<keyword evidence="5 8" id="KW-0863">Zinc-finger</keyword>
<dbReference type="Gene3D" id="3.30.40.10">
    <property type="entry name" value="Zinc/RING finger domain, C3HC4 (zinc finger)"/>
    <property type="match status" value="1"/>
</dbReference>
<evidence type="ECO:0000256" key="1">
    <source>
        <dbReference type="ARBA" id="ARBA00000900"/>
    </source>
</evidence>
<evidence type="ECO:0000256" key="7">
    <source>
        <dbReference type="ARBA" id="ARBA00022833"/>
    </source>
</evidence>
<feature type="compositionally biased region" description="Polar residues" evidence="9">
    <location>
        <begin position="78"/>
        <end position="89"/>
    </location>
</feature>
<keyword evidence="7" id="KW-0862">Zinc</keyword>
<feature type="compositionally biased region" description="Basic and acidic residues" evidence="9">
    <location>
        <begin position="94"/>
        <end position="107"/>
    </location>
</feature>
<name>A0AAV8SX56_9ROSI</name>
<organism evidence="11 12">
    <name type="scientific">Erythroxylum novogranatense</name>
    <dbReference type="NCBI Taxonomy" id="1862640"/>
    <lineage>
        <taxon>Eukaryota</taxon>
        <taxon>Viridiplantae</taxon>
        <taxon>Streptophyta</taxon>
        <taxon>Embryophyta</taxon>
        <taxon>Tracheophyta</taxon>
        <taxon>Spermatophyta</taxon>
        <taxon>Magnoliopsida</taxon>
        <taxon>eudicotyledons</taxon>
        <taxon>Gunneridae</taxon>
        <taxon>Pentapetalae</taxon>
        <taxon>rosids</taxon>
        <taxon>fabids</taxon>
        <taxon>Malpighiales</taxon>
        <taxon>Erythroxylaceae</taxon>
        <taxon>Erythroxylum</taxon>
    </lineage>
</organism>
<dbReference type="PROSITE" id="PS50089">
    <property type="entry name" value="ZF_RING_2"/>
    <property type="match status" value="1"/>
</dbReference>
<dbReference type="GO" id="GO:0008270">
    <property type="term" value="F:zinc ion binding"/>
    <property type="evidence" value="ECO:0007669"/>
    <property type="project" value="UniProtKB-KW"/>
</dbReference>
<comment type="caution">
    <text evidence="11">The sequence shown here is derived from an EMBL/GenBank/DDBJ whole genome shotgun (WGS) entry which is preliminary data.</text>
</comment>
<dbReference type="AlphaFoldDB" id="A0AAV8SX56"/>
<evidence type="ECO:0000259" key="10">
    <source>
        <dbReference type="PROSITE" id="PS50089"/>
    </source>
</evidence>
<keyword evidence="12" id="KW-1185">Reference proteome</keyword>
<dbReference type="PANTHER" id="PTHR22937:SF136">
    <property type="entry name" value="RING-TYPE E3 UBIQUITIN TRANSFERASE"/>
    <property type="match status" value="1"/>
</dbReference>
<keyword evidence="4" id="KW-0479">Metal-binding</keyword>
<dbReference type="InterPro" id="IPR045191">
    <property type="entry name" value="MBR1/2-like"/>
</dbReference>
<reference evidence="11 12" key="1">
    <citation type="submission" date="2021-09" db="EMBL/GenBank/DDBJ databases">
        <title>Genomic insights and catalytic innovation underlie evolution of tropane alkaloids biosynthesis.</title>
        <authorList>
            <person name="Wang Y.-J."/>
            <person name="Tian T."/>
            <person name="Huang J.-P."/>
            <person name="Huang S.-X."/>
        </authorList>
    </citation>
    <scope>NUCLEOTIDE SEQUENCE [LARGE SCALE GENOMIC DNA]</scope>
    <source>
        <strain evidence="11">KIB-2018</strain>
        <tissue evidence="11">Leaf</tissue>
    </source>
</reference>
<evidence type="ECO:0000256" key="4">
    <source>
        <dbReference type="ARBA" id="ARBA00022723"/>
    </source>
</evidence>
<dbReference type="FunFam" id="3.30.40.10:FF:000504">
    <property type="entry name" value="E3 ubiquitin-protein ligase arkadia"/>
    <property type="match status" value="1"/>
</dbReference>
<feature type="domain" description="RING-type" evidence="10">
    <location>
        <begin position="510"/>
        <end position="551"/>
    </location>
</feature>
<dbReference type="InterPro" id="IPR001841">
    <property type="entry name" value="Znf_RING"/>
</dbReference>
<evidence type="ECO:0000256" key="8">
    <source>
        <dbReference type="PROSITE-ProRule" id="PRU00175"/>
    </source>
</evidence>
<dbReference type="Proteomes" id="UP001159364">
    <property type="component" value="Linkage Group LG07"/>
</dbReference>
<proteinExistence type="predicted"/>
<gene>
    <name evidence="11" type="ORF">K2173_000437</name>
</gene>
<keyword evidence="3" id="KW-0808">Transferase</keyword>
<feature type="compositionally biased region" description="Polar residues" evidence="9">
    <location>
        <begin position="252"/>
        <end position="277"/>
    </location>
</feature>
<dbReference type="EC" id="2.3.2.27" evidence="2"/>
<dbReference type="GO" id="GO:0061630">
    <property type="term" value="F:ubiquitin protein ligase activity"/>
    <property type="evidence" value="ECO:0007669"/>
    <property type="project" value="UniProtKB-EC"/>
</dbReference>
<dbReference type="SMART" id="SM00184">
    <property type="entry name" value="RING"/>
    <property type="match status" value="1"/>
</dbReference>
<evidence type="ECO:0000256" key="9">
    <source>
        <dbReference type="SAM" id="MobiDB-lite"/>
    </source>
</evidence>
<dbReference type="PANTHER" id="PTHR22937">
    <property type="entry name" value="E3 UBIQUITIN-PROTEIN LIGASE RNF165"/>
    <property type="match status" value="1"/>
</dbReference>
<feature type="compositionally biased region" description="Basic and acidic residues" evidence="9">
    <location>
        <begin position="222"/>
        <end position="232"/>
    </location>
</feature>
<feature type="region of interest" description="Disordered" evidence="9">
    <location>
        <begin position="57"/>
        <end position="131"/>
    </location>
</feature>
<protein>
    <recommendedName>
        <fullName evidence="2">RING-type E3 ubiquitin transferase</fullName>
        <ecNumber evidence="2">2.3.2.27</ecNumber>
    </recommendedName>
</protein>
<evidence type="ECO:0000256" key="3">
    <source>
        <dbReference type="ARBA" id="ARBA00022679"/>
    </source>
</evidence>
<evidence type="ECO:0000313" key="12">
    <source>
        <dbReference type="Proteomes" id="UP001159364"/>
    </source>
</evidence>
<comment type="catalytic activity">
    <reaction evidence="1">
        <text>S-ubiquitinyl-[E2 ubiquitin-conjugating enzyme]-L-cysteine + [acceptor protein]-L-lysine = [E2 ubiquitin-conjugating enzyme]-L-cysteine + N(6)-ubiquitinyl-[acceptor protein]-L-lysine.</text>
        <dbReference type="EC" id="2.3.2.27"/>
    </reaction>
</comment>
<feature type="compositionally biased region" description="Polar residues" evidence="9">
    <location>
        <begin position="295"/>
        <end position="310"/>
    </location>
</feature>
<dbReference type="Pfam" id="PF13639">
    <property type="entry name" value="zf-RING_2"/>
    <property type="match status" value="1"/>
</dbReference>
<evidence type="ECO:0000256" key="2">
    <source>
        <dbReference type="ARBA" id="ARBA00012483"/>
    </source>
</evidence>
<feature type="region of interest" description="Disordered" evidence="9">
    <location>
        <begin position="204"/>
        <end position="311"/>
    </location>
</feature>